<gene>
    <name evidence="2" type="ORF">KLLA0_B14949g</name>
</gene>
<keyword evidence="1" id="KW-0472">Membrane</keyword>
<dbReference type="InParanoid" id="Q6CV41"/>
<reference evidence="2 3" key="1">
    <citation type="journal article" date="2004" name="Nature">
        <title>Genome evolution in yeasts.</title>
        <authorList>
            <consortium name="Genolevures"/>
            <person name="Dujon B."/>
            <person name="Sherman D."/>
            <person name="Fischer G."/>
            <person name="Durrens P."/>
            <person name="Casaregola S."/>
            <person name="Lafontaine I."/>
            <person name="de Montigny J."/>
            <person name="Marck C."/>
            <person name="Neuveglise C."/>
            <person name="Talla E."/>
            <person name="Goffard N."/>
            <person name="Frangeul L."/>
            <person name="Aigle M."/>
            <person name="Anthouard V."/>
            <person name="Babour A."/>
            <person name="Barbe V."/>
            <person name="Barnay S."/>
            <person name="Blanchin S."/>
            <person name="Beckerich J.M."/>
            <person name="Beyne E."/>
            <person name="Bleykasten C."/>
            <person name="Boisrame A."/>
            <person name="Boyer J."/>
            <person name="Cattolico L."/>
            <person name="Confanioleri F."/>
            <person name="de Daruvar A."/>
            <person name="Despons L."/>
            <person name="Fabre E."/>
            <person name="Fairhead C."/>
            <person name="Ferry-Dumazet H."/>
            <person name="Groppi A."/>
            <person name="Hantraye F."/>
            <person name="Hennequin C."/>
            <person name="Jauniaux N."/>
            <person name="Joyet P."/>
            <person name="Kachouri R."/>
            <person name="Kerrest A."/>
            <person name="Koszul R."/>
            <person name="Lemaire M."/>
            <person name="Lesur I."/>
            <person name="Ma L."/>
            <person name="Muller H."/>
            <person name="Nicaud J.M."/>
            <person name="Nikolski M."/>
            <person name="Oztas S."/>
            <person name="Ozier-Kalogeropoulos O."/>
            <person name="Pellenz S."/>
            <person name="Potier S."/>
            <person name="Richard G.F."/>
            <person name="Straub M.L."/>
            <person name="Suleau A."/>
            <person name="Swennene D."/>
            <person name="Tekaia F."/>
            <person name="Wesolowski-Louvel M."/>
            <person name="Westhof E."/>
            <person name="Wirth B."/>
            <person name="Zeniou-Meyer M."/>
            <person name="Zivanovic I."/>
            <person name="Bolotin-Fukuhara M."/>
            <person name="Thierry A."/>
            <person name="Bouchier C."/>
            <person name="Caudron B."/>
            <person name="Scarpelli C."/>
            <person name="Gaillardin C."/>
            <person name="Weissenbach J."/>
            <person name="Wincker P."/>
            <person name="Souciet J.L."/>
        </authorList>
    </citation>
    <scope>NUCLEOTIDE SEQUENCE [LARGE SCALE GENOMIC DNA]</scope>
    <source>
        <strain evidence="3">ATCC 8585 / CBS 2359 / DSM 70799 / NBRC 1267 / NRRL Y-1140 / WM37</strain>
    </source>
</reference>
<feature type="transmembrane region" description="Helical" evidence="1">
    <location>
        <begin position="6"/>
        <end position="28"/>
    </location>
</feature>
<dbReference type="KEGG" id="kla:KLLA0_B14949g"/>
<feature type="transmembrane region" description="Helical" evidence="1">
    <location>
        <begin position="137"/>
        <end position="158"/>
    </location>
</feature>
<evidence type="ECO:0000313" key="3">
    <source>
        <dbReference type="Proteomes" id="UP000000598"/>
    </source>
</evidence>
<dbReference type="RefSeq" id="XP_452198.1">
    <property type="nucleotide sequence ID" value="XM_452198.1"/>
</dbReference>
<evidence type="ECO:0000256" key="1">
    <source>
        <dbReference type="SAM" id="Phobius"/>
    </source>
</evidence>
<name>Q6CV41_KLULA</name>
<feature type="transmembrane region" description="Helical" evidence="1">
    <location>
        <begin position="40"/>
        <end position="62"/>
    </location>
</feature>
<sequence>MLPALNYISPFSLFPVSATSFFMFVSFYSCDVTFFLHSPCILLCFFPPAIPASCISCIPFPVTVSMFDTRFFSQLPLCATVSDYPLWSIVPTDSSVTRTSHSYTFTILTNLAPLAIKLHPTYTCNPHFHVLPGCHSLPYLSTPITCLLSPLIFIFFLITSHGTNIPISLSSFSSLYSSLL</sequence>
<proteinExistence type="predicted"/>
<keyword evidence="1" id="KW-0812">Transmembrane</keyword>
<dbReference type="GeneID" id="2897173"/>
<accession>Q6CV41</accession>
<dbReference type="EMBL" id="CR382122">
    <property type="protein sequence ID" value="CAH02591.1"/>
    <property type="molecule type" value="Genomic_DNA"/>
</dbReference>
<protein>
    <submittedName>
        <fullName evidence="2">KLLA0B14949p</fullName>
    </submittedName>
</protein>
<keyword evidence="1" id="KW-1133">Transmembrane helix</keyword>
<dbReference type="PaxDb" id="284590-Q6CV41"/>
<dbReference type="HOGENOM" id="CLU_1496441_0_0_1"/>
<evidence type="ECO:0000313" key="2">
    <source>
        <dbReference type="EMBL" id="CAH02591.1"/>
    </source>
</evidence>
<organism evidence="2 3">
    <name type="scientific">Kluyveromyces lactis (strain ATCC 8585 / CBS 2359 / DSM 70799 / NBRC 1267 / NRRL Y-1140 / WM37)</name>
    <name type="common">Yeast</name>
    <name type="synonym">Candida sphaerica</name>
    <dbReference type="NCBI Taxonomy" id="284590"/>
    <lineage>
        <taxon>Eukaryota</taxon>
        <taxon>Fungi</taxon>
        <taxon>Dikarya</taxon>
        <taxon>Ascomycota</taxon>
        <taxon>Saccharomycotina</taxon>
        <taxon>Saccharomycetes</taxon>
        <taxon>Saccharomycetales</taxon>
        <taxon>Saccharomycetaceae</taxon>
        <taxon>Kluyveromyces</taxon>
    </lineage>
</organism>
<dbReference type="AlphaFoldDB" id="Q6CV41"/>
<keyword evidence="3" id="KW-1185">Reference proteome</keyword>
<dbReference type="Proteomes" id="UP000000598">
    <property type="component" value="Chromosome B"/>
</dbReference>